<dbReference type="Proteomes" id="UP001549313">
    <property type="component" value="Unassembled WGS sequence"/>
</dbReference>
<dbReference type="EMBL" id="JBEPTF010000007">
    <property type="protein sequence ID" value="MET4685459.1"/>
    <property type="molecule type" value="Genomic_DNA"/>
</dbReference>
<evidence type="ECO:0000256" key="1">
    <source>
        <dbReference type="SAM" id="SignalP"/>
    </source>
</evidence>
<accession>A0ABV2RFU2</accession>
<name>A0ABV2RFU2_9CAUL</name>
<protein>
    <submittedName>
        <fullName evidence="2">Uncharacterized protein</fullName>
    </submittedName>
</protein>
<evidence type="ECO:0000313" key="3">
    <source>
        <dbReference type="Proteomes" id="UP001549313"/>
    </source>
</evidence>
<keyword evidence="3" id="KW-1185">Reference proteome</keyword>
<sequence>MFIDGVFMRRHILLSVLLAASALAGSAVADTRFLAFDARDRTTQALTRGVTLEVARGLFGATEVRNLFSSTSRGSARFSQGGPDAVRRVLPAGSSDGGLYEIVQEGDGRGLARALCPGSDAAWMVIGRVRAGRPMSMQAVGRWSDGGYRHCVQLNYDYRGEWATQQGAGPARDTPAAYGPN</sequence>
<organism evidence="2 3">
    <name type="scientific">Brevundimonas faecalis</name>
    <dbReference type="NCBI Taxonomy" id="947378"/>
    <lineage>
        <taxon>Bacteria</taxon>
        <taxon>Pseudomonadati</taxon>
        <taxon>Pseudomonadota</taxon>
        <taxon>Alphaproteobacteria</taxon>
        <taxon>Caulobacterales</taxon>
        <taxon>Caulobacteraceae</taxon>
        <taxon>Brevundimonas</taxon>
    </lineage>
</organism>
<keyword evidence="1" id="KW-0732">Signal</keyword>
<comment type="caution">
    <text evidence="2">The sequence shown here is derived from an EMBL/GenBank/DDBJ whole genome shotgun (WGS) entry which is preliminary data.</text>
</comment>
<feature type="chain" id="PRO_5046750241" evidence="1">
    <location>
        <begin position="30"/>
        <end position="181"/>
    </location>
</feature>
<gene>
    <name evidence="2" type="ORF">ABIE19_003412</name>
</gene>
<proteinExistence type="predicted"/>
<evidence type="ECO:0000313" key="2">
    <source>
        <dbReference type="EMBL" id="MET4685459.1"/>
    </source>
</evidence>
<reference evidence="2 3" key="1">
    <citation type="submission" date="2024-06" db="EMBL/GenBank/DDBJ databases">
        <title>Sorghum-associated microbial communities from plants grown in Nebraska, USA.</title>
        <authorList>
            <person name="Schachtman D."/>
        </authorList>
    </citation>
    <scope>NUCLEOTIDE SEQUENCE [LARGE SCALE GENOMIC DNA]</scope>
    <source>
        <strain evidence="2 3">2814</strain>
    </source>
</reference>
<feature type="signal peptide" evidence="1">
    <location>
        <begin position="1"/>
        <end position="29"/>
    </location>
</feature>